<protein>
    <recommendedName>
        <fullName evidence="5">RecA family profile 2 domain-containing protein</fullName>
    </recommendedName>
</protein>
<evidence type="ECO:0000313" key="6">
    <source>
        <dbReference type="EMBL" id="THG03883.1"/>
    </source>
</evidence>
<dbReference type="GO" id="GO:0006310">
    <property type="term" value="P:DNA recombination"/>
    <property type="evidence" value="ECO:0007669"/>
    <property type="project" value="UniProtKB-KW"/>
</dbReference>
<evidence type="ECO:0000313" key="7">
    <source>
        <dbReference type="Proteomes" id="UP000306102"/>
    </source>
</evidence>
<comment type="similarity">
    <text evidence="1">Belongs to the RecA family.</text>
</comment>
<dbReference type="AlphaFoldDB" id="A0A4S4DLQ6"/>
<dbReference type="Proteomes" id="UP000306102">
    <property type="component" value="Unassembled WGS sequence"/>
</dbReference>
<dbReference type="SUPFAM" id="SSF52540">
    <property type="entry name" value="P-loop containing nucleoside triphosphate hydrolases"/>
    <property type="match status" value="1"/>
</dbReference>
<proteinExistence type="inferred from homology"/>
<evidence type="ECO:0000256" key="3">
    <source>
        <dbReference type="ARBA" id="ARBA00022840"/>
    </source>
</evidence>
<dbReference type="Gene3D" id="3.40.50.300">
    <property type="entry name" value="P-loop containing nucleotide triphosphate hydrolases"/>
    <property type="match status" value="2"/>
</dbReference>
<sequence length="536" mass="59518">MVSFRTLFVQSLRFNAFTRPLIASSEHQSGRKPAITWVGTQSRFVSSAAEVSEFESDELHDDVGGIEKDAALRLALSRLASDFGRESMLSLKRFFRSRHLPVISTGSLKLDLALGIGGLPKGRIVEIYGQEASGKTTLALHIIKEAQKFRGNFYAFEWHASGDALINFLFNPFVLHLLWMSLIVHADEIFLFAFFIMNSCYCAYLDVENAMDPSLAEAIGVNTENLLISQPDSAENLLCMVDTLTKSGSIDVAALVPQCELDVLVGGTYKDVQSQIMTQALRKIHYSLCQSQTLIVFVNQVRSKVRSVKGFGHADEVTCGGNALQFYAAIRMKIQRKGLLKTEDKVTGLGICVHVMKNKLAPPMKKAELGIKFGRGICCESEVLELACDHGIIMKEGNNFFIEGEVLKNKQEAERYLAENDGVLDKIVNSVRMHENLCSGLQYLKFVSCSVICSSIAELQMVFDVNELQRRVLLGVILLKDNAYPSTPPSLLKPSEMVLPWSDFNITEDGEQGRIDVFTRLELGFVKASSQAHFFA</sequence>
<keyword evidence="3" id="KW-0067">ATP-binding</keyword>
<evidence type="ECO:0000256" key="2">
    <source>
        <dbReference type="ARBA" id="ARBA00022741"/>
    </source>
</evidence>
<dbReference type="CDD" id="cd00983">
    <property type="entry name" value="RecA"/>
    <property type="match status" value="1"/>
</dbReference>
<evidence type="ECO:0000256" key="1">
    <source>
        <dbReference type="ARBA" id="ARBA00009391"/>
    </source>
</evidence>
<reference evidence="6 7" key="1">
    <citation type="journal article" date="2018" name="Proc. Natl. Acad. Sci. U.S.A.">
        <title>Draft genome sequence of Camellia sinensis var. sinensis provides insights into the evolution of the tea genome and tea quality.</title>
        <authorList>
            <person name="Wei C."/>
            <person name="Yang H."/>
            <person name="Wang S."/>
            <person name="Zhao J."/>
            <person name="Liu C."/>
            <person name="Gao L."/>
            <person name="Xia E."/>
            <person name="Lu Y."/>
            <person name="Tai Y."/>
            <person name="She G."/>
            <person name="Sun J."/>
            <person name="Cao H."/>
            <person name="Tong W."/>
            <person name="Gao Q."/>
            <person name="Li Y."/>
            <person name="Deng W."/>
            <person name="Jiang X."/>
            <person name="Wang W."/>
            <person name="Chen Q."/>
            <person name="Zhang S."/>
            <person name="Li H."/>
            <person name="Wu J."/>
            <person name="Wang P."/>
            <person name="Li P."/>
            <person name="Shi C."/>
            <person name="Zheng F."/>
            <person name="Jian J."/>
            <person name="Huang B."/>
            <person name="Shan D."/>
            <person name="Shi M."/>
            <person name="Fang C."/>
            <person name="Yue Y."/>
            <person name="Li F."/>
            <person name="Li D."/>
            <person name="Wei S."/>
            <person name="Han B."/>
            <person name="Jiang C."/>
            <person name="Yin Y."/>
            <person name="Xia T."/>
            <person name="Zhang Z."/>
            <person name="Bennetzen J.L."/>
            <person name="Zhao S."/>
            <person name="Wan X."/>
        </authorList>
    </citation>
    <scope>NUCLEOTIDE SEQUENCE [LARGE SCALE GENOMIC DNA]</scope>
    <source>
        <strain evidence="7">cv. Shuchazao</strain>
        <tissue evidence="6">Leaf</tissue>
    </source>
</reference>
<dbReference type="Pfam" id="PF00154">
    <property type="entry name" value="RecA_N"/>
    <property type="match status" value="2"/>
</dbReference>
<dbReference type="PROSITE" id="PS50163">
    <property type="entry name" value="RECA_3"/>
    <property type="match status" value="1"/>
</dbReference>
<evidence type="ECO:0000256" key="4">
    <source>
        <dbReference type="ARBA" id="ARBA00023172"/>
    </source>
</evidence>
<dbReference type="GO" id="GO:0006281">
    <property type="term" value="P:DNA repair"/>
    <property type="evidence" value="ECO:0007669"/>
    <property type="project" value="InterPro"/>
</dbReference>
<dbReference type="PRINTS" id="PR00142">
    <property type="entry name" value="RECA"/>
</dbReference>
<evidence type="ECO:0000259" key="5">
    <source>
        <dbReference type="PROSITE" id="PS50163"/>
    </source>
</evidence>
<keyword evidence="2" id="KW-0547">Nucleotide-binding</keyword>
<comment type="caution">
    <text evidence="6">The sequence shown here is derived from an EMBL/GenBank/DDBJ whole genome shotgun (WGS) entry which is preliminary data.</text>
</comment>
<dbReference type="InterPro" id="IPR013765">
    <property type="entry name" value="DNA_recomb/repair_RecA"/>
</dbReference>
<accession>A0A4S4DLQ6</accession>
<gene>
    <name evidence="6" type="ORF">TEA_000597</name>
</gene>
<dbReference type="PANTHER" id="PTHR45900">
    <property type="entry name" value="RECA"/>
    <property type="match status" value="1"/>
</dbReference>
<organism evidence="6 7">
    <name type="scientific">Camellia sinensis var. sinensis</name>
    <name type="common">China tea</name>
    <dbReference type="NCBI Taxonomy" id="542762"/>
    <lineage>
        <taxon>Eukaryota</taxon>
        <taxon>Viridiplantae</taxon>
        <taxon>Streptophyta</taxon>
        <taxon>Embryophyta</taxon>
        <taxon>Tracheophyta</taxon>
        <taxon>Spermatophyta</taxon>
        <taxon>Magnoliopsida</taxon>
        <taxon>eudicotyledons</taxon>
        <taxon>Gunneridae</taxon>
        <taxon>Pentapetalae</taxon>
        <taxon>asterids</taxon>
        <taxon>Ericales</taxon>
        <taxon>Theaceae</taxon>
        <taxon>Camellia</taxon>
    </lineage>
</organism>
<dbReference type="PANTHER" id="PTHR45900:SF4">
    <property type="entry name" value="DNA REPAIR PROTEIN RECA HOMOLOG 2, MITOCHONDRIAL"/>
    <property type="match status" value="1"/>
</dbReference>
<dbReference type="GO" id="GO:0005524">
    <property type="term" value="F:ATP binding"/>
    <property type="evidence" value="ECO:0007669"/>
    <property type="project" value="UniProtKB-KW"/>
</dbReference>
<keyword evidence="4" id="KW-0233">DNA recombination</keyword>
<dbReference type="GO" id="GO:0003697">
    <property type="term" value="F:single-stranded DNA binding"/>
    <property type="evidence" value="ECO:0007669"/>
    <property type="project" value="InterPro"/>
</dbReference>
<keyword evidence="7" id="KW-1185">Reference proteome</keyword>
<dbReference type="STRING" id="542762.A0A4S4DLQ6"/>
<dbReference type="InterPro" id="IPR020587">
    <property type="entry name" value="RecA_monomer-monomer_interface"/>
</dbReference>
<dbReference type="InterPro" id="IPR049428">
    <property type="entry name" value="RecA-like_N"/>
</dbReference>
<dbReference type="InterPro" id="IPR027417">
    <property type="entry name" value="P-loop_NTPase"/>
</dbReference>
<dbReference type="GO" id="GO:0008094">
    <property type="term" value="F:ATP-dependent activity, acting on DNA"/>
    <property type="evidence" value="ECO:0007669"/>
    <property type="project" value="InterPro"/>
</dbReference>
<name>A0A4S4DLQ6_CAMSN</name>
<dbReference type="EMBL" id="SDRB02010858">
    <property type="protein sequence ID" value="THG03883.1"/>
    <property type="molecule type" value="Genomic_DNA"/>
</dbReference>
<feature type="domain" description="RecA family profile 2" evidence="5">
    <location>
        <begin position="311"/>
        <end position="382"/>
    </location>
</feature>